<dbReference type="Gene3D" id="2.80.10.50">
    <property type="match status" value="3"/>
</dbReference>
<accession>A0A7W8B9Q6</accession>
<sequence length="163" mass="17927">MKKIGKLIGLVMAALAAILLTPNVSLAINQNDTTLVNNWNWKCLEIDGSSQSNGARAQMWNCAGQAGARWKVQGDNGAYRIINRNSGKCLEIADSRTDNGAPVQQWSCGDRDTQRWKFASSYIYNVNSGKVIEIDNGSDANGARVQQWSIAGKTWQNWSYGNN</sequence>
<dbReference type="EMBL" id="JACHJF010000002">
    <property type="protein sequence ID" value="MBB5117584.1"/>
    <property type="molecule type" value="Genomic_DNA"/>
</dbReference>
<dbReference type="RefSeq" id="WP_102916728.1">
    <property type="nucleotide sequence ID" value="NZ_JACHJF010000002.1"/>
</dbReference>
<evidence type="ECO:0000313" key="3">
    <source>
        <dbReference type="EMBL" id="MBB5117584.1"/>
    </source>
</evidence>
<evidence type="ECO:0000259" key="2">
    <source>
        <dbReference type="SMART" id="SM00458"/>
    </source>
</evidence>
<dbReference type="PROSITE" id="PS50231">
    <property type="entry name" value="RICIN_B_LECTIN"/>
    <property type="match status" value="1"/>
</dbReference>
<reference evidence="3 4" key="1">
    <citation type="submission" date="2020-08" db="EMBL/GenBank/DDBJ databases">
        <title>Genomic Encyclopedia of Type Strains, Phase III (KMG-III): the genomes of soil and plant-associated and newly described type strains.</title>
        <authorList>
            <person name="Whitman W."/>
        </authorList>
    </citation>
    <scope>NUCLEOTIDE SEQUENCE [LARGE SCALE GENOMIC DNA]</scope>
    <source>
        <strain evidence="3 4">CECT 3259</strain>
    </source>
</reference>
<feature type="chain" id="PRO_5030982471" description="Ricin B lectin domain-containing protein" evidence="1">
    <location>
        <begin position="28"/>
        <end position="163"/>
    </location>
</feature>
<proteinExistence type="predicted"/>
<dbReference type="Pfam" id="PF14200">
    <property type="entry name" value="RicinB_lectin_2"/>
    <property type="match status" value="1"/>
</dbReference>
<feature type="signal peptide" evidence="1">
    <location>
        <begin position="1"/>
        <end position="27"/>
    </location>
</feature>
<protein>
    <recommendedName>
        <fullName evidence="2">Ricin B lectin domain-containing protein</fullName>
    </recommendedName>
</protein>
<dbReference type="SUPFAM" id="SSF50370">
    <property type="entry name" value="Ricin B-like lectins"/>
    <property type="match status" value="1"/>
</dbReference>
<comment type="caution">
    <text evidence="3">The sequence shown here is derived from an EMBL/GenBank/DDBJ whole genome shotgun (WGS) entry which is preliminary data.</text>
</comment>
<gene>
    <name evidence="3" type="ORF">FHS36_000990</name>
</gene>
<feature type="domain" description="Ricin B lectin" evidence="2">
    <location>
        <begin position="31"/>
        <end position="161"/>
    </location>
</feature>
<evidence type="ECO:0000256" key="1">
    <source>
        <dbReference type="SAM" id="SignalP"/>
    </source>
</evidence>
<dbReference type="OrthoDB" id="4273937at2"/>
<name>A0A7W8B9Q6_STREU</name>
<organism evidence="3 4">
    <name type="scientific">Streptomyces eurocidicus</name>
    <name type="common">Streptoverticillium eurocidicus</name>
    <dbReference type="NCBI Taxonomy" id="66423"/>
    <lineage>
        <taxon>Bacteria</taxon>
        <taxon>Bacillati</taxon>
        <taxon>Actinomycetota</taxon>
        <taxon>Actinomycetes</taxon>
        <taxon>Kitasatosporales</taxon>
        <taxon>Streptomycetaceae</taxon>
        <taxon>Streptomyces</taxon>
    </lineage>
</organism>
<dbReference type="AlphaFoldDB" id="A0A7W8B9Q6"/>
<keyword evidence="1" id="KW-0732">Signal</keyword>
<dbReference type="SMART" id="SM00458">
    <property type="entry name" value="RICIN"/>
    <property type="match status" value="1"/>
</dbReference>
<evidence type="ECO:0000313" key="4">
    <source>
        <dbReference type="Proteomes" id="UP000528608"/>
    </source>
</evidence>
<dbReference type="InterPro" id="IPR000772">
    <property type="entry name" value="Ricin_B_lectin"/>
</dbReference>
<dbReference type="CDD" id="cd00161">
    <property type="entry name" value="beta-trefoil_Ricin-like"/>
    <property type="match status" value="1"/>
</dbReference>
<dbReference type="Proteomes" id="UP000528608">
    <property type="component" value="Unassembled WGS sequence"/>
</dbReference>
<dbReference type="InterPro" id="IPR035992">
    <property type="entry name" value="Ricin_B-like_lectins"/>
</dbReference>